<evidence type="ECO:0000313" key="7">
    <source>
        <dbReference type="EMBL" id="KAG5270287.1"/>
    </source>
</evidence>
<dbReference type="PRINTS" id="PR00190">
    <property type="entry name" value="ACTIN"/>
</dbReference>
<dbReference type="SMART" id="SM00268">
    <property type="entry name" value="ACTIN"/>
    <property type="match status" value="1"/>
</dbReference>
<dbReference type="FunFam" id="3.30.420.40:FF:000148">
    <property type="entry name" value="Actin, alpha skeletal muscle"/>
    <property type="match status" value="1"/>
</dbReference>
<comment type="subcellular location">
    <subcellularLocation>
        <location evidence="1">Cytoplasm</location>
        <location evidence="1">Cytoskeleton</location>
    </subcellularLocation>
</comment>
<reference evidence="7" key="1">
    <citation type="submission" date="2020-10" db="EMBL/GenBank/DDBJ databases">
        <title>Chromosome-scale genome assembly of the Allis shad, Alosa alosa.</title>
        <authorList>
            <person name="Margot Z."/>
            <person name="Christophe K."/>
            <person name="Cabau C."/>
            <person name="Louis A."/>
            <person name="Berthelot C."/>
            <person name="Parey E."/>
            <person name="Roest Crollius H."/>
            <person name="Montfort J."/>
            <person name="Robinson-Rechavi M."/>
            <person name="Bucao C."/>
            <person name="Bouchez O."/>
            <person name="Gislard M."/>
            <person name="Lluch J."/>
            <person name="Milhes M."/>
            <person name="Lampietro C."/>
            <person name="Lopez Roques C."/>
            <person name="Donnadieu C."/>
            <person name="Braasch I."/>
            <person name="Desvignes T."/>
            <person name="Postlethwait J."/>
            <person name="Bobe J."/>
            <person name="Guiguen Y."/>
        </authorList>
    </citation>
    <scope>NUCLEOTIDE SEQUENCE</scope>
    <source>
        <strain evidence="7">M-15738</strain>
        <tissue evidence="7">Blood</tissue>
    </source>
</reference>
<dbReference type="Proteomes" id="UP000823561">
    <property type="component" value="Chromosome 14"/>
</dbReference>
<dbReference type="AlphaFoldDB" id="A0AAV6G857"/>
<dbReference type="PANTHER" id="PTHR11937">
    <property type="entry name" value="ACTIN"/>
    <property type="match status" value="1"/>
</dbReference>
<evidence type="ECO:0000256" key="1">
    <source>
        <dbReference type="ARBA" id="ARBA00004245"/>
    </source>
</evidence>
<dbReference type="Gene3D" id="3.90.640.10">
    <property type="entry name" value="Actin, Chain A, domain 4"/>
    <property type="match status" value="1"/>
</dbReference>
<dbReference type="Gene3D" id="3.30.420.40">
    <property type="match status" value="2"/>
</dbReference>
<dbReference type="EMBL" id="JADWDJ010000014">
    <property type="protein sequence ID" value="KAG5270287.1"/>
    <property type="molecule type" value="Genomic_DNA"/>
</dbReference>
<evidence type="ECO:0000256" key="3">
    <source>
        <dbReference type="ARBA" id="ARBA00022741"/>
    </source>
</evidence>
<accession>A0AAV6G857</accession>
<organism evidence="7 8">
    <name type="scientific">Alosa alosa</name>
    <name type="common">allis shad</name>
    <dbReference type="NCBI Taxonomy" id="278164"/>
    <lineage>
        <taxon>Eukaryota</taxon>
        <taxon>Metazoa</taxon>
        <taxon>Chordata</taxon>
        <taxon>Craniata</taxon>
        <taxon>Vertebrata</taxon>
        <taxon>Euteleostomi</taxon>
        <taxon>Actinopterygii</taxon>
        <taxon>Neopterygii</taxon>
        <taxon>Teleostei</taxon>
        <taxon>Clupei</taxon>
        <taxon>Clupeiformes</taxon>
        <taxon>Clupeoidei</taxon>
        <taxon>Clupeidae</taxon>
        <taxon>Alosa</taxon>
    </lineage>
</organism>
<comment type="caution">
    <text evidence="7">The sequence shown here is derived from an EMBL/GenBank/DDBJ whole genome shotgun (WGS) entry which is preliminary data.</text>
</comment>
<evidence type="ECO:0000256" key="4">
    <source>
        <dbReference type="ARBA" id="ARBA00022840"/>
    </source>
</evidence>
<evidence type="ECO:0000256" key="6">
    <source>
        <dbReference type="RuleBase" id="RU000487"/>
    </source>
</evidence>
<dbReference type="SUPFAM" id="SSF53067">
    <property type="entry name" value="Actin-like ATPase domain"/>
    <property type="match status" value="2"/>
</dbReference>
<comment type="similarity">
    <text evidence="6">Belongs to the actin family.</text>
</comment>
<keyword evidence="2" id="KW-0963">Cytoplasm</keyword>
<evidence type="ECO:0000256" key="2">
    <source>
        <dbReference type="ARBA" id="ARBA00022490"/>
    </source>
</evidence>
<name>A0AAV6G857_9TELE</name>
<dbReference type="GO" id="GO:0005524">
    <property type="term" value="F:ATP binding"/>
    <property type="evidence" value="ECO:0007669"/>
    <property type="project" value="UniProtKB-KW"/>
</dbReference>
<protein>
    <recommendedName>
        <fullName evidence="9">Actin-like protein</fullName>
    </recommendedName>
</protein>
<keyword evidence="5" id="KW-0206">Cytoskeleton</keyword>
<evidence type="ECO:0008006" key="9">
    <source>
        <dbReference type="Google" id="ProtNLM"/>
    </source>
</evidence>
<keyword evidence="3" id="KW-0547">Nucleotide-binding</keyword>
<gene>
    <name evidence="7" type="ORF">AALO_G00190940</name>
</gene>
<sequence>MKSTRAVVFDVGSGSVRAGLAGDPAPSYVIPSRVKMTRHGSSACPRSSFVGAATGVDAPAVFPVRNGIITDWDAMEWMWERAFRELNTPPERHAVLLSDPPLSPLTNREKLAEVMFETFCVPALYVENQSVLSMYSCGQTSGLVVESGEGCSYATPVHEGFYLPSNTCRVDYSGSSLDRYLRALLRDSGIEIAEDSAAATEDIKVKCCYVAPDLDMELLKGESHVEHVLPDGQRIQLGRERFICPEALFQPRALDSREPGLHTLVMNSLNMCDISLKRVLRQNVLLCGGSTLFRGMPERMQRELDRVVPGGGVRVVATDTRKHAVWLGGSILAALSTFQSLWMRRTEYLEKGPNAVYRGFV</sequence>
<dbReference type="Pfam" id="PF00022">
    <property type="entry name" value="Actin"/>
    <property type="match status" value="2"/>
</dbReference>
<dbReference type="InterPro" id="IPR043129">
    <property type="entry name" value="ATPase_NBD"/>
</dbReference>
<proteinExistence type="inferred from homology"/>
<evidence type="ECO:0000256" key="5">
    <source>
        <dbReference type="ARBA" id="ARBA00023212"/>
    </source>
</evidence>
<keyword evidence="8" id="KW-1185">Reference proteome</keyword>
<dbReference type="GO" id="GO:0005856">
    <property type="term" value="C:cytoskeleton"/>
    <property type="evidence" value="ECO:0007669"/>
    <property type="project" value="UniProtKB-SubCell"/>
</dbReference>
<dbReference type="InterPro" id="IPR004000">
    <property type="entry name" value="Actin"/>
</dbReference>
<keyword evidence="4" id="KW-0067">ATP-binding</keyword>
<evidence type="ECO:0000313" key="8">
    <source>
        <dbReference type="Proteomes" id="UP000823561"/>
    </source>
</evidence>